<dbReference type="Pfam" id="PF00176">
    <property type="entry name" value="SNF2-rel_dom"/>
    <property type="match status" value="1"/>
</dbReference>
<dbReference type="PANTHER" id="PTHR45626:SF11">
    <property type="entry name" value="FAMILY HELICASE, PUTATIVE (AFU_ORTHOLOGUE AFUA_5G06590)-RELATED"/>
    <property type="match status" value="1"/>
</dbReference>
<keyword evidence="2" id="KW-0378">Hydrolase</keyword>
<dbReference type="InterPro" id="IPR000330">
    <property type="entry name" value="SNF2_N"/>
</dbReference>
<evidence type="ECO:0000259" key="4">
    <source>
        <dbReference type="PROSITE" id="PS51192"/>
    </source>
</evidence>
<feature type="domain" description="Helicase ATP-binding" evidence="4">
    <location>
        <begin position="161"/>
        <end position="331"/>
    </location>
</feature>
<evidence type="ECO:0000256" key="1">
    <source>
        <dbReference type="ARBA" id="ARBA00022741"/>
    </source>
</evidence>
<organism evidence="5 6">
    <name type="scientific">Fusarium acutatum</name>
    <dbReference type="NCBI Taxonomy" id="78861"/>
    <lineage>
        <taxon>Eukaryota</taxon>
        <taxon>Fungi</taxon>
        <taxon>Dikarya</taxon>
        <taxon>Ascomycota</taxon>
        <taxon>Pezizomycotina</taxon>
        <taxon>Sordariomycetes</taxon>
        <taxon>Hypocreomycetidae</taxon>
        <taxon>Hypocreales</taxon>
        <taxon>Nectriaceae</taxon>
        <taxon>Fusarium</taxon>
        <taxon>Fusarium fujikuroi species complex</taxon>
    </lineage>
</organism>
<accession>A0A8H4JH61</accession>
<protein>
    <recommendedName>
        <fullName evidence="4">Helicase ATP-binding domain-containing protein</fullName>
    </recommendedName>
</protein>
<dbReference type="InterPro" id="IPR050628">
    <property type="entry name" value="SNF2_RAD54_helicase_TF"/>
</dbReference>
<dbReference type="OrthoDB" id="5074162at2759"/>
<dbReference type="InterPro" id="IPR014001">
    <property type="entry name" value="Helicase_ATP-bd"/>
</dbReference>
<proteinExistence type="predicted"/>
<dbReference type="PROSITE" id="PS51192">
    <property type="entry name" value="HELICASE_ATP_BIND_1"/>
    <property type="match status" value="1"/>
</dbReference>
<evidence type="ECO:0000256" key="2">
    <source>
        <dbReference type="ARBA" id="ARBA00022801"/>
    </source>
</evidence>
<sequence length="363" mass="40073">MIYKTCSLRGSSGLRSGYKAPLPPPPPPPAFFFLLYLHTPSLLSPTTRANAAYNNTSRGSVHALYEASFQKLTDAVSSDTSTVAHKAHCGRVDVLTLLPYPSSAQATNLRTPASSKKTALPHKHPANHLGNTDFHSHLDILDELNIELKHWQTTGVGKLVWLAKSPFKGGFLADAMGLGKGIQALVAAIQVKRTMSTKSGLTSIVTRAGCVLQWVDEIKRRFKPMDTTRLLDYDIVIFSRDFSSPDIGKASPSRISAIPEWRWGSPRLGSQISQNITVLILGESHDCRNGESLYFDAVKSLEYHHLFMLTGTPMFNRSEDIVHQSRFMLGGGLFSGLEHYRNFSAQVNSSKVPRGLNRIWSQI</sequence>
<reference evidence="5 6" key="1">
    <citation type="submission" date="2020-01" db="EMBL/GenBank/DDBJ databases">
        <title>Identification and distribution of gene clusters putatively required for synthesis of sphingolipid metabolism inhibitors in phylogenetically diverse species of the filamentous fungus Fusarium.</title>
        <authorList>
            <person name="Kim H.-S."/>
            <person name="Busman M."/>
            <person name="Brown D.W."/>
            <person name="Divon H."/>
            <person name="Uhlig S."/>
            <person name="Proctor R.H."/>
        </authorList>
    </citation>
    <scope>NUCLEOTIDE SEQUENCE [LARGE SCALE GENOMIC DNA]</scope>
    <source>
        <strain evidence="5 6">NRRL 13308</strain>
    </source>
</reference>
<dbReference type="AlphaFoldDB" id="A0A8H4JH61"/>
<dbReference type="SUPFAM" id="SSF52540">
    <property type="entry name" value="P-loop containing nucleoside triphosphate hydrolases"/>
    <property type="match status" value="1"/>
</dbReference>
<dbReference type="GO" id="GO:0005524">
    <property type="term" value="F:ATP binding"/>
    <property type="evidence" value="ECO:0007669"/>
    <property type="project" value="UniProtKB-KW"/>
</dbReference>
<evidence type="ECO:0000256" key="3">
    <source>
        <dbReference type="ARBA" id="ARBA00022840"/>
    </source>
</evidence>
<gene>
    <name evidence="5" type="ORF">FACUT_9514</name>
</gene>
<evidence type="ECO:0000313" key="6">
    <source>
        <dbReference type="Proteomes" id="UP000536711"/>
    </source>
</evidence>
<dbReference type="GO" id="GO:0008094">
    <property type="term" value="F:ATP-dependent activity, acting on DNA"/>
    <property type="evidence" value="ECO:0007669"/>
    <property type="project" value="TreeGrafter"/>
</dbReference>
<dbReference type="GO" id="GO:0005634">
    <property type="term" value="C:nucleus"/>
    <property type="evidence" value="ECO:0007669"/>
    <property type="project" value="TreeGrafter"/>
</dbReference>
<dbReference type="PANTHER" id="PTHR45626">
    <property type="entry name" value="TRANSCRIPTION TERMINATION FACTOR 2-RELATED"/>
    <property type="match status" value="1"/>
</dbReference>
<dbReference type="InterPro" id="IPR027417">
    <property type="entry name" value="P-loop_NTPase"/>
</dbReference>
<dbReference type="EMBL" id="JAADJF010000274">
    <property type="protein sequence ID" value="KAF4427975.1"/>
    <property type="molecule type" value="Genomic_DNA"/>
</dbReference>
<evidence type="ECO:0000313" key="5">
    <source>
        <dbReference type="EMBL" id="KAF4427975.1"/>
    </source>
</evidence>
<comment type="caution">
    <text evidence="5">The sequence shown here is derived from an EMBL/GenBank/DDBJ whole genome shotgun (WGS) entry which is preliminary data.</text>
</comment>
<keyword evidence="6" id="KW-1185">Reference proteome</keyword>
<keyword evidence="1" id="KW-0547">Nucleotide-binding</keyword>
<dbReference type="Proteomes" id="UP000536711">
    <property type="component" value="Unassembled WGS sequence"/>
</dbReference>
<dbReference type="GO" id="GO:0006281">
    <property type="term" value="P:DNA repair"/>
    <property type="evidence" value="ECO:0007669"/>
    <property type="project" value="TreeGrafter"/>
</dbReference>
<dbReference type="GO" id="GO:0016787">
    <property type="term" value="F:hydrolase activity"/>
    <property type="evidence" value="ECO:0007669"/>
    <property type="project" value="UniProtKB-KW"/>
</dbReference>
<name>A0A8H4JH61_9HYPO</name>
<keyword evidence="3" id="KW-0067">ATP-binding</keyword>
<dbReference type="Gene3D" id="3.40.50.10810">
    <property type="entry name" value="Tandem AAA-ATPase domain"/>
    <property type="match status" value="1"/>
</dbReference>
<dbReference type="InterPro" id="IPR038718">
    <property type="entry name" value="SNF2-like_sf"/>
</dbReference>